<accession>A0A419SFT7</accession>
<evidence type="ECO:0000313" key="6">
    <source>
        <dbReference type="EMBL" id="RKD22639.1"/>
    </source>
</evidence>
<keyword evidence="2 3" id="KW-0186">Copper</keyword>
<feature type="domain" description="Thioredoxin" evidence="5">
    <location>
        <begin position="18"/>
        <end position="182"/>
    </location>
</feature>
<comment type="similarity">
    <text evidence="1">Belongs to the SCO1/2 family.</text>
</comment>
<feature type="binding site" evidence="3">
    <location>
        <position position="60"/>
    </location>
    <ligand>
        <name>Cu cation</name>
        <dbReference type="ChEBI" id="CHEBI:23378"/>
    </ligand>
</feature>
<comment type="caution">
    <text evidence="6">The sequence shown here is derived from an EMBL/GenBank/DDBJ whole genome shotgun (WGS) entry which is preliminary data.</text>
</comment>
<feature type="binding site" evidence="3">
    <location>
        <position position="146"/>
    </location>
    <ligand>
        <name>Cu cation</name>
        <dbReference type="ChEBI" id="CHEBI:23378"/>
    </ligand>
</feature>
<feature type="disulfide bond" description="Redox-active" evidence="4">
    <location>
        <begin position="56"/>
        <end position="60"/>
    </location>
</feature>
<evidence type="ECO:0000256" key="2">
    <source>
        <dbReference type="ARBA" id="ARBA00023008"/>
    </source>
</evidence>
<evidence type="ECO:0000256" key="1">
    <source>
        <dbReference type="ARBA" id="ARBA00010996"/>
    </source>
</evidence>
<dbReference type="Gene3D" id="3.40.30.10">
    <property type="entry name" value="Glutaredoxin"/>
    <property type="match status" value="1"/>
</dbReference>
<reference evidence="6 7" key="1">
    <citation type="submission" date="2016-08" db="EMBL/GenBank/DDBJ databases">
        <title>Novel Firmicute Genomes.</title>
        <authorList>
            <person name="Poppleton D.I."/>
            <person name="Gribaldo S."/>
        </authorList>
    </citation>
    <scope>NUCLEOTIDE SEQUENCE [LARGE SCALE GENOMIC DNA]</scope>
    <source>
        <strain evidence="6 7">RAOx-1</strain>
    </source>
</reference>
<proteinExistence type="inferred from homology"/>
<dbReference type="GO" id="GO:0046872">
    <property type="term" value="F:metal ion binding"/>
    <property type="evidence" value="ECO:0007669"/>
    <property type="project" value="UniProtKB-KW"/>
</dbReference>
<dbReference type="CDD" id="cd02968">
    <property type="entry name" value="SCO"/>
    <property type="match status" value="1"/>
</dbReference>
<feature type="binding site" evidence="3">
    <location>
        <position position="56"/>
    </location>
    <ligand>
        <name>Cu cation</name>
        <dbReference type="ChEBI" id="CHEBI:23378"/>
    </ligand>
</feature>
<name>A0A419SFT7_9BACL</name>
<organism evidence="6 7">
    <name type="scientific">Ammoniphilus oxalaticus</name>
    <dbReference type="NCBI Taxonomy" id="66863"/>
    <lineage>
        <taxon>Bacteria</taxon>
        <taxon>Bacillati</taxon>
        <taxon>Bacillota</taxon>
        <taxon>Bacilli</taxon>
        <taxon>Bacillales</taxon>
        <taxon>Paenibacillaceae</taxon>
        <taxon>Aneurinibacillus group</taxon>
        <taxon>Ammoniphilus</taxon>
    </lineage>
</organism>
<keyword evidence="7" id="KW-1185">Reference proteome</keyword>
<dbReference type="PANTHER" id="PTHR12151">
    <property type="entry name" value="ELECTRON TRANSPORT PROTIN SCO1/SENC FAMILY MEMBER"/>
    <property type="match status" value="1"/>
</dbReference>
<dbReference type="PROSITE" id="PS51352">
    <property type="entry name" value="THIOREDOXIN_2"/>
    <property type="match status" value="1"/>
</dbReference>
<evidence type="ECO:0000256" key="4">
    <source>
        <dbReference type="PIRSR" id="PIRSR603782-2"/>
    </source>
</evidence>
<dbReference type="AlphaFoldDB" id="A0A419SFT7"/>
<dbReference type="Proteomes" id="UP000284219">
    <property type="component" value="Unassembled WGS sequence"/>
</dbReference>
<evidence type="ECO:0000256" key="3">
    <source>
        <dbReference type="PIRSR" id="PIRSR603782-1"/>
    </source>
</evidence>
<gene>
    <name evidence="6" type="ORF">BEP19_10280</name>
</gene>
<keyword evidence="3" id="KW-0479">Metal-binding</keyword>
<dbReference type="SUPFAM" id="SSF52833">
    <property type="entry name" value="Thioredoxin-like"/>
    <property type="match status" value="1"/>
</dbReference>
<dbReference type="InterPro" id="IPR013766">
    <property type="entry name" value="Thioredoxin_domain"/>
</dbReference>
<evidence type="ECO:0000313" key="7">
    <source>
        <dbReference type="Proteomes" id="UP000284219"/>
    </source>
</evidence>
<dbReference type="InterPro" id="IPR003782">
    <property type="entry name" value="SCO1/SenC"/>
</dbReference>
<dbReference type="EMBL" id="MCHY01000009">
    <property type="protein sequence ID" value="RKD22639.1"/>
    <property type="molecule type" value="Genomic_DNA"/>
</dbReference>
<sequence>MACLFTVACGNQQPQLEDSLNWPVQEFTAVNEQGEEIGLEQLQGKLWIADFIFTNCATVCLPMTAQKTVLQQELKDQGLDVTLISFSVDPKRDTPEVLQEYAEQFDADLSNWHFLTGYTEDEIKRISEKDFKSSLIFETGTDQVTHGTYFFLVDQSGVIVQKYSGMHDSSAEIIADVKQLTR</sequence>
<dbReference type="Pfam" id="PF02630">
    <property type="entry name" value="SCO1-SenC"/>
    <property type="match status" value="1"/>
</dbReference>
<protein>
    <recommendedName>
        <fullName evidence="5">Thioredoxin domain-containing protein</fullName>
    </recommendedName>
</protein>
<dbReference type="PANTHER" id="PTHR12151:SF25">
    <property type="entry name" value="LINALOOL DEHYDRATASE_ISOMERASE DOMAIN-CONTAINING PROTEIN"/>
    <property type="match status" value="1"/>
</dbReference>
<dbReference type="InterPro" id="IPR036249">
    <property type="entry name" value="Thioredoxin-like_sf"/>
</dbReference>
<evidence type="ECO:0000259" key="5">
    <source>
        <dbReference type="PROSITE" id="PS51352"/>
    </source>
</evidence>
<keyword evidence="4" id="KW-1015">Disulfide bond</keyword>